<name>K3XQG1_SETIT</name>
<evidence type="ECO:0008006" key="3">
    <source>
        <dbReference type="Google" id="ProtNLM"/>
    </source>
</evidence>
<dbReference type="PANTHER" id="PTHR48009:SF7">
    <property type="entry name" value="LEUCINE-RICH REPEAT (LRR) FAMILY PROTEIN"/>
    <property type="match status" value="1"/>
</dbReference>
<dbReference type="EMBL" id="AGNK02003349">
    <property type="status" value="NOT_ANNOTATED_CDS"/>
    <property type="molecule type" value="Genomic_DNA"/>
</dbReference>
<dbReference type="Proteomes" id="UP000004995">
    <property type="component" value="Unassembled WGS sequence"/>
</dbReference>
<dbReference type="InterPro" id="IPR032675">
    <property type="entry name" value="LRR_dom_sf"/>
</dbReference>
<dbReference type="InterPro" id="IPR001611">
    <property type="entry name" value="Leu-rich_rpt"/>
</dbReference>
<dbReference type="SUPFAM" id="SSF52058">
    <property type="entry name" value="L domain-like"/>
    <property type="match status" value="1"/>
</dbReference>
<dbReference type="AlphaFoldDB" id="K3XQG1"/>
<dbReference type="PANTHER" id="PTHR48009">
    <property type="entry name" value="LEUCINE-RICH REPEAT (LRR) FAMILY PROTEIN"/>
    <property type="match status" value="1"/>
</dbReference>
<protein>
    <recommendedName>
        <fullName evidence="3">Leucine-rich repeat-containing N-terminal plant-type domain-containing protein</fullName>
    </recommendedName>
</protein>
<dbReference type="HOGENOM" id="CLU_2695251_0_0_1"/>
<evidence type="ECO:0000313" key="1">
    <source>
        <dbReference type="EnsemblPlants" id="KQL07564"/>
    </source>
</evidence>
<dbReference type="Pfam" id="PF00560">
    <property type="entry name" value="LRR_1"/>
    <property type="match status" value="1"/>
</dbReference>
<sequence>MPSLQEFSIANKDFHGQLPTDAGALAGPPALSLASNSFTGHVPPGIGRLTAMESLELSNNKLTASDSGAHARTG</sequence>
<reference evidence="1" key="2">
    <citation type="submission" date="2018-08" db="UniProtKB">
        <authorList>
            <consortium name="EnsemblPlants"/>
        </authorList>
    </citation>
    <scope>IDENTIFICATION</scope>
    <source>
        <strain evidence="1">Yugu1</strain>
    </source>
</reference>
<proteinExistence type="predicted"/>
<organism evidence="1 2">
    <name type="scientific">Setaria italica</name>
    <name type="common">Foxtail millet</name>
    <name type="synonym">Panicum italicum</name>
    <dbReference type="NCBI Taxonomy" id="4555"/>
    <lineage>
        <taxon>Eukaryota</taxon>
        <taxon>Viridiplantae</taxon>
        <taxon>Streptophyta</taxon>
        <taxon>Embryophyta</taxon>
        <taxon>Tracheophyta</taxon>
        <taxon>Spermatophyta</taxon>
        <taxon>Magnoliopsida</taxon>
        <taxon>Liliopsida</taxon>
        <taxon>Poales</taxon>
        <taxon>Poaceae</taxon>
        <taxon>PACMAD clade</taxon>
        <taxon>Panicoideae</taxon>
        <taxon>Panicodae</taxon>
        <taxon>Paniceae</taxon>
        <taxon>Cenchrinae</taxon>
        <taxon>Setaria</taxon>
    </lineage>
</organism>
<keyword evidence="2" id="KW-1185">Reference proteome</keyword>
<dbReference type="Gene3D" id="3.80.10.10">
    <property type="entry name" value="Ribonuclease Inhibitor"/>
    <property type="match status" value="1"/>
</dbReference>
<reference evidence="2" key="1">
    <citation type="journal article" date="2012" name="Nat. Biotechnol.">
        <title>Reference genome sequence of the model plant Setaria.</title>
        <authorList>
            <person name="Bennetzen J.L."/>
            <person name="Schmutz J."/>
            <person name="Wang H."/>
            <person name="Percifield R."/>
            <person name="Hawkins J."/>
            <person name="Pontaroli A.C."/>
            <person name="Estep M."/>
            <person name="Feng L."/>
            <person name="Vaughn J.N."/>
            <person name="Grimwood J."/>
            <person name="Jenkins J."/>
            <person name="Barry K."/>
            <person name="Lindquist E."/>
            <person name="Hellsten U."/>
            <person name="Deshpande S."/>
            <person name="Wang X."/>
            <person name="Wu X."/>
            <person name="Mitros T."/>
            <person name="Triplett J."/>
            <person name="Yang X."/>
            <person name="Ye C.Y."/>
            <person name="Mauro-Herrera M."/>
            <person name="Wang L."/>
            <person name="Li P."/>
            <person name="Sharma M."/>
            <person name="Sharma R."/>
            <person name="Ronald P.C."/>
            <person name="Panaud O."/>
            <person name="Kellogg E.A."/>
            <person name="Brutnell T.P."/>
            <person name="Doust A.N."/>
            <person name="Tuskan G.A."/>
            <person name="Rokhsar D."/>
            <person name="Devos K.M."/>
        </authorList>
    </citation>
    <scope>NUCLEOTIDE SEQUENCE [LARGE SCALE GENOMIC DNA]</scope>
    <source>
        <strain evidence="2">cv. Yugu1</strain>
    </source>
</reference>
<dbReference type="InterPro" id="IPR053213">
    <property type="entry name" value="RLP29"/>
</dbReference>
<dbReference type="Gramene" id="KQL07564">
    <property type="protein sequence ID" value="KQL07564"/>
    <property type="gene ID" value="SETIT_004147mg"/>
</dbReference>
<dbReference type="EnsemblPlants" id="KQL07564">
    <property type="protein sequence ID" value="KQL07564"/>
    <property type="gene ID" value="SETIT_004147mg"/>
</dbReference>
<accession>K3XQG1</accession>
<evidence type="ECO:0000313" key="2">
    <source>
        <dbReference type="Proteomes" id="UP000004995"/>
    </source>
</evidence>
<dbReference type="InParanoid" id="K3XQG1"/>